<evidence type="ECO:0000313" key="2">
    <source>
        <dbReference type="EMBL" id="PTX59880.1"/>
    </source>
</evidence>
<comment type="caution">
    <text evidence="2">The sequence shown here is derived from an EMBL/GenBank/DDBJ whole genome shotgun (WGS) entry which is preliminary data.</text>
</comment>
<sequence length="76" mass="8626">MGQGPARMSHHLPPTVPSPRWRTPDLAVSRSPSERMRDAMNGWDPARGKVDDFDSDTATAGWMESVRETHFFENKE</sequence>
<feature type="region of interest" description="Disordered" evidence="1">
    <location>
        <begin position="1"/>
        <end position="51"/>
    </location>
</feature>
<keyword evidence="3" id="KW-1185">Reference proteome</keyword>
<evidence type="ECO:0000313" key="3">
    <source>
        <dbReference type="Proteomes" id="UP000244240"/>
    </source>
</evidence>
<reference evidence="2 3" key="1">
    <citation type="submission" date="2018-04" db="EMBL/GenBank/DDBJ databases">
        <title>Genomic Encyclopedia of Archaeal and Bacterial Type Strains, Phase II (KMG-II): from individual species to whole genera.</title>
        <authorList>
            <person name="Goeker M."/>
        </authorList>
    </citation>
    <scope>NUCLEOTIDE SEQUENCE [LARGE SCALE GENOMIC DNA]</scope>
    <source>
        <strain evidence="2 3">DSM 45787</strain>
    </source>
</reference>
<dbReference type="EMBL" id="QBKR01000010">
    <property type="protein sequence ID" value="PTX59880.1"/>
    <property type="molecule type" value="Genomic_DNA"/>
</dbReference>
<name>A0A2T6BUX5_9BACL</name>
<accession>A0A2T6BUX5</accession>
<evidence type="ECO:0000256" key="1">
    <source>
        <dbReference type="SAM" id="MobiDB-lite"/>
    </source>
</evidence>
<dbReference type="Proteomes" id="UP000244240">
    <property type="component" value="Unassembled WGS sequence"/>
</dbReference>
<gene>
    <name evidence="2" type="ORF">C8P63_11024</name>
</gene>
<proteinExistence type="predicted"/>
<protein>
    <submittedName>
        <fullName evidence="2">Uncharacterized protein</fullName>
    </submittedName>
</protein>
<organism evidence="2 3">
    <name type="scientific">Melghirimyces profundicolus</name>
    <dbReference type="NCBI Taxonomy" id="1242148"/>
    <lineage>
        <taxon>Bacteria</taxon>
        <taxon>Bacillati</taxon>
        <taxon>Bacillota</taxon>
        <taxon>Bacilli</taxon>
        <taxon>Bacillales</taxon>
        <taxon>Thermoactinomycetaceae</taxon>
        <taxon>Melghirimyces</taxon>
    </lineage>
</organism>
<dbReference type="AlphaFoldDB" id="A0A2T6BUX5"/>